<keyword evidence="2" id="KW-0813">Transport</keyword>
<keyword evidence="3" id="KW-0547">Nucleotide-binding</keyword>
<dbReference type="eggNOG" id="arCOG00194">
    <property type="taxonomic scope" value="Archaea"/>
</dbReference>
<name>A1RZV0_THEPD</name>
<dbReference type="Pfam" id="PF00005">
    <property type="entry name" value="ABC_tran"/>
    <property type="match status" value="1"/>
</dbReference>
<dbReference type="EMBL" id="CP000505">
    <property type="protein sequence ID" value="ABL78730.1"/>
    <property type="molecule type" value="Genomic_DNA"/>
</dbReference>
<dbReference type="GO" id="GO:0005524">
    <property type="term" value="F:ATP binding"/>
    <property type="evidence" value="ECO:0007669"/>
    <property type="project" value="UniProtKB-KW"/>
</dbReference>
<dbReference type="InterPro" id="IPR003593">
    <property type="entry name" value="AAA+_ATPase"/>
</dbReference>
<dbReference type="KEGG" id="tpe:Tpen_1333"/>
<protein>
    <submittedName>
        <fullName evidence="6">ABC transporter related</fullName>
    </submittedName>
</protein>
<evidence type="ECO:0000313" key="7">
    <source>
        <dbReference type="Proteomes" id="UP000000641"/>
    </source>
</evidence>
<dbReference type="InterPro" id="IPR003439">
    <property type="entry name" value="ABC_transporter-like_ATP-bd"/>
</dbReference>
<dbReference type="SUPFAM" id="SSF52540">
    <property type="entry name" value="P-loop containing nucleoside triphosphate hydrolases"/>
    <property type="match status" value="1"/>
</dbReference>
<evidence type="ECO:0000256" key="4">
    <source>
        <dbReference type="ARBA" id="ARBA00022840"/>
    </source>
</evidence>
<dbReference type="Gene3D" id="3.40.50.300">
    <property type="entry name" value="P-loop containing nucleotide triphosphate hydrolases"/>
    <property type="match status" value="1"/>
</dbReference>
<dbReference type="GeneID" id="4601308"/>
<sequence>MELAVETDRLVKVYRDRGSEVKALDEVSLRVPAGSIFGIFGPNGSGKTTLISILLGLILPTRGSARVLGYDVVKQSLSVRKRVGLLPEAFGLYEHMTALDNLVFFGLLDEVPKGEVEKRAREVLELVGLSNKAGAKVSTFSRGMIQRLGLAQVLMKDPDLVILDEPTMGLDPDGIELLKILVLGLRERGKTIMISTHLLHEVGNICTHAAIIRKGKVLAQGSLEEVTRELAEKQYSAYAVRRTDYSERLLEELRSLPEVIVTGHGGNTIRVLAKNDRVSALIEVAEKHGAAVEPLTYREVTWEDVYRFYQGGARW</sequence>
<keyword evidence="7" id="KW-1185">Reference proteome</keyword>
<dbReference type="Proteomes" id="UP000000641">
    <property type="component" value="Chromosome"/>
</dbReference>
<dbReference type="AlphaFoldDB" id="A1RZV0"/>
<proteinExistence type="inferred from homology"/>
<dbReference type="InterPro" id="IPR027417">
    <property type="entry name" value="P-loop_NTPase"/>
</dbReference>
<organism evidence="6 7">
    <name type="scientific">Thermofilum pendens (strain DSM 2475 / Hrk 5)</name>
    <dbReference type="NCBI Taxonomy" id="368408"/>
    <lineage>
        <taxon>Archaea</taxon>
        <taxon>Thermoproteota</taxon>
        <taxon>Thermoprotei</taxon>
        <taxon>Thermofilales</taxon>
        <taxon>Thermofilaceae</taxon>
        <taxon>Thermofilum</taxon>
    </lineage>
</organism>
<evidence type="ECO:0000259" key="5">
    <source>
        <dbReference type="PROSITE" id="PS50893"/>
    </source>
</evidence>
<dbReference type="OrthoDB" id="87732at2157"/>
<gene>
    <name evidence="6" type="ordered locus">Tpen_1333</name>
</gene>
<comment type="similarity">
    <text evidence="1">Belongs to the ABC transporter superfamily.</text>
</comment>
<feature type="domain" description="ABC transporter" evidence="5">
    <location>
        <begin position="5"/>
        <end position="239"/>
    </location>
</feature>
<evidence type="ECO:0000256" key="1">
    <source>
        <dbReference type="ARBA" id="ARBA00005417"/>
    </source>
</evidence>
<dbReference type="GO" id="GO:0016887">
    <property type="term" value="F:ATP hydrolysis activity"/>
    <property type="evidence" value="ECO:0007669"/>
    <property type="project" value="InterPro"/>
</dbReference>
<accession>A1RZV0</accession>
<dbReference type="PANTHER" id="PTHR43335">
    <property type="entry name" value="ABC TRANSPORTER, ATP-BINDING PROTEIN"/>
    <property type="match status" value="1"/>
</dbReference>
<dbReference type="EnsemblBacteria" id="ABL78730">
    <property type="protein sequence ID" value="ABL78730"/>
    <property type="gene ID" value="Tpen_1333"/>
</dbReference>
<dbReference type="PROSITE" id="PS50893">
    <property type="entry name" value="ABC_TRANSPORTER_2"/>
    <property type="match status" value="1"/>
</dbReference>
<dbReference type="STRING" id="368408.Tpen_1333"/>
<evidence type="ECO:0000256" key="2">
    <source>
        <dbReference type="ARBA" id="ARBA00022448"/>
    </source>
</evidence>
<dbReference type="SMART" id="SM00382">
    <property type="entry name" value="AAA"/>
    <property type="match status" value="1"/>
</dbReference>
<keyword evidence="4" id="KW-0067">ATP-binding</keyword>
<dbReference type="RefSeq" id="WP_011752995.1">
    <property type="nucleotide sequence ID" value="NC_008698.1"/>
</dbReference>
<dbReference type="HOGENOM" id="CLU_000604_1_2_2"/>
<evidence type="ECO:0000313" key="6">
    <source>
        <dbReference type="EMBL" id="ABL78730.1"/>
    </source>
</evidence>
<evidence type="ECO:0000256" key="3">
    <source>
        <dbReference type="ARBA" id="ARBA00022741"/>
    </source>
</evidence>
<reference evidence="7" key="1">
    <citation type="journal article" date="2008" name="J. Bacteriol.">
        <title>Genome sequence of Thermofilum pendens reveals an exceptional loss of biosynthetic pathways without genome reduction.</title>
        <authorList>
            <person name="Anderson I."/>
            <person name="Rodriguez J."/>
            <person name="Susanti D."/>
            <person name="Porat I."/>
            <person name="Reich C."/>
            <person name="Ulrich L.E."/>
            <person name="Elkins J.G."/>
            <person name="Mavromatis K."/>
            <person name="Lykidis A."/>
            <person name="Kim E."/>
            <person name="Thompson L.S."/>
            <person name="Nolan M."/>
            <person name="Land M."/>
            <person name="Copeland A."/>
            <person name="Lapidus A."/>
            <person name="Lucas S."/>
            <person name="Detter C."/>
            <person name="Zhulin I.B."/>
            <person name="Olsen G.J."/>
            <person name="Whitman W."/>
            <person name="Mukhopadhyay B."/>
            <person name="Bristow J."/>
            <person name="Kyrpides N."/>
        </authorList>
    </citation>
    <scope>NUCLEOTIDE SEQUENCE [LARGE SCALE GENOMIC DNA]</scope>
    <source>
        <strain evidence="7">DSM 2475 / Hrk 5</strain>
    </source>
</reference>